<dbReference type="AlphaFoldDB" id="F7X3J0"/>
<organism evidence="1 2">
    <name type="scientific">Sinorhizobium meliloti (strain SM11)</name>
    <dbReference type="NCBI Taxonomy" id="707241"/>
    <lineage>
        <taxon>Bacteria</taxon>
        <taxon>Pseudomonadati</taxon>
        <taxon>Pseudomonadota</taxon>
        <taxon>Alphaproteobacteria</taxon>
        <taxon>Hyphomicrobiales</taxon>
        <taxon>Rhizobiaceae</taxon>
        <taxon>Sinorhizobium/Ensifer group</taxon>
        <taxon>Sinorhizobium</taxon>
    </lineage>
</organism>
<dbReference type="PATRIC" id="fig|707241.3.peg.2432"/>
<accession>F7X3J0</accession>
<gene>
    <name evidence="1" type="ordered locus">SM11_chr2333</name>
</gene>
<dbReference type="EMBL" id="CP001830">
    <property type="protein sequence ID" value="AEH79587.1"/>
    <property type="molecule type" value="Genomic_DNA"/>
</dbReference>
<dbReference type="RefSeq" id="WP_014529745.1">
    <property type="nucleotide sequence ID" value="NC_017325.1"/>
</dbReference>
<proteinExistence type="predicted"/>
<protein>
    <submittedName>
        <fullName evidence="1">Uncharacterized protein</fullName>
    </submittedName>
</protein>
<name>F7X3J0_SINMM</name>
<evidence type="ECO:0000313" key="2">
    <source>
        <dbReference type="Proteomes" id="UP000009045"/>
    </source>
</evidence>
<evidence type="ECO:0000313" key="1">
    <source>
        <dbReference type="EMBL" id="AEH79587.1"/>
    </source>
</evidence>
<dbReference type="KEGG" id="smx:SM11_chr2333"/>
<dbReference type="HOGENOM" id="CLU_2755731_0_0_5"/>
<dbReference type="Proteomes" id="UP000009045">
    <property type="component" value="Chromosome"/>
</dbReference>
<sequence length="70" mass="7860">MSSKYDGLTPKEADDLMVGTIGSIVCEELVTARSMTPEQWDEHDIFRRSHEIASAIYYAVENRRRGAPSA</sequence>
<reference evidence="1 2" key="1">
    <citation type="journal article" date="2011" name="J. Biotechnol.">
        <title>The complete genome sequence of the dominant Sinorhizobium meliloti field isolate SM11 extends the S. meliloti pan-genome.</title>
        <authorList>
            <person name="Schneiker-Bekel S."/>
            <person name="Wibberg D."/>
            <person name="Bekel T."/>
            <person name="Blom J."/>
            <person name="Linke B."/>
            <person name="Neuweger H."/>
            <person name="Stiens M."/>
            <person name="Vorholter F.J."/>
            <person name="Weidner S."/>
            <person name="Goesmann A."/>
            <person name="Puhler A."/>
            <person name="Schluter A."/>
        </authorList>
    </citation>
    <scope>NUCLEOTIDE SEQUENCE [LARGE SCALE GENOMIC DNA]</scope>
    <source>
        <strain evidence="1 2">SM11</strain>
    </source>
</reference>